<dbReference type="Gene3D" id="3.30.40.10">
    <property type="entry name" value="Zinc/RING finger domain, C3HC4 (zinc finger)"/>
    <property type="match status" value="1"/>
</dbReference>
<dbReference type="GO" id="GO:0016567">
    <property type="term" value="P:protein ubiquitination"/>
    <property type="evidence" value="ECO:0007669"/>
    <property type="project" value="TreeGrafter"/>
</dbReference>
<keyword evidence="1" id="KW-0863">Zinc-finger</keyword>
<keyword evidence="7" id="KW-1185">Reference proteome</keyword>
<dbReference type="InterPro" id="IPR039780">
    <property type="entry name" value="Mot2"/>
</dbReference>
<evidence type="ECO:0000259" key="4">
    <source>
        <dbReference type="PROSITE" id="PS50089"/>
    </source>
</evidence>
<feature type="compositionally biased region" description="Polar residues" evidence="3">
    <location>
        <begin position="427"/>
        <end position="442"/>
    </location>
</feature>
<feature type="compositionally biased region" description="Polar residues" evidence="3">
    <location>
        <begin position="291"/>
        <end position="316"/>
    </location>
</feature>
<reference evidence="6" key="1">
    <citation type="submission" date="2023-02" db="EMBL/GenBank/DDBJ databases">
        <title>Genome of toxic invasive species Heracleum sosnowskyi carries increased number of genes despite the absence of recent whole-genome duplications.</title>
        <authorList>
            <person name="Schelkunov M."/>
            <person name="Shtratnikova V."/>
            <person name="Makarenko M."/>
            <person name="Klepikova A."/>
            <person name="Omelchenko D."/>
            <person name="Novikova G."/>
            <person name="Obukhova E."/>
            <person name="Bogdanov V."/>
            <person name="Penin A."/>
            <person name="Logacheva M."/>
        </authorList>
    </citation>
    <scope>NUCLEOTIDE SEQUENCE</scope>
    <source>
        <strain evidence="6">Hsosn_3</strain>
        <tissue evidence="6">Leaf</tissue>
    </source>
</reference>
<feature type="compositionally biased region" description="Polar residues" evidence="3">
    <location>
        <begin position="329"/>
        <end position="352"/>
    </location>
</feature>
<dbReference type="GO" id="GO:0030014">
    <property type="term" value="C:CCR4-NOT complex"/>
    <property type="evidence" value="ECO:0007669"/>
    <property type="project" value="InterPro"/>
</dbReference>
<gene>
    <name evidence="6" type="ORF">POM88_008359</name>
</gene>
<dbReference type="InterPro" id="IPR012677">
    <property type="entry name" value="Nucleotide-bd_a/b_plait_sf"/>
</dbReference>
<evidence type="ECO:0000259" key="5">
    <source>
        <dbReference type="PROSITE" id="PS50102"/>
    </source>
</evidence>
<comment type="caution">
    <text evidence="6">The sequence shown here is derived from an EMBL/GenBank/DDBJ whole genome shotgun (WGS) entry which is preliminary data.</text>
</comment>
<organism evidence="6 7">
    <name type="scientific">Heracleum sosnowskyi</name>
    <dbReference type="NCBI Taxonomy" id="360622"/>
    <lineage>
        <taxon>Eukaryota</taxon>
        <taxon>Viridiplantae</taxon>
        <taxon>Streptophyta</taxon>
        <taxon>Embryophyta</taxon>
        <taxon>Tracheophyta</taxon>
        <taxon>Spermatophyta</taxon>
        <taxon>Magnoliopsida</taxon>
        <taxon>eudicotyledons</taxon>
        <taxon>Gunneridae</taxon>
        <taxon>Pentapetalae</taxon>
        <taxon>asterids</taxon>
        <taxon>campanulids</taxon>
        <taxon>Apiales</taxon>
        <taxon>Apiaceae</taxon>
        <taxon>Apioideae</taxon>
        <taxon>apioid superclade</taxon>
        <taxon>Tordylieae</taxon>
        <taxon>Tordyliinae</taxon>
        <taxon>Heracleum</taxon>
    </lineage>
</organism>
<name>A0AAD8J785_9APIA</name>
<sequence length="1010" mass="110704">MSNEGEKTCPLCAEEMDLTDQQLKPCKCGYEICVWCWHHIINMAEKDNVEGRCPACRTPYNKEKIVDKAAECERLLSELNVDKKVKSKSKSKAPDGRKNLSSVRVIQRNLVYIVGLPLTLADEDLLRGTEYFALYGKVLKVSISRTAAGTIQQFPNSTCSVYITYSKEEEAVRCIQSVHGYTLEGRPLRACFGTTKYCHAWLRSVPCINPDCLYLHETGTQEDSFTKDEIISAYTRNRVQQSMGATIDMQRRSGNVLPPPADEFCNNSCPSSGVDPNKSSRDNLDISSENILESSVWQTPASSVRGSPPNSHSSKPVSLPAAASWGARASNSQPPQTSMASSNGPSKQKSDTCGVSVAFSTAAVSPGKVSIMHSDSGRKFNGEIWSSVQRNKSGPVASVEILDVDKQQKPSNASPKIGHSDKLVTSGHISTPSQKLDGSMSMRNMTGKSCGISSERDSHVPVESKSQELCSDMLLLNVVTQGAQHGDTQYEDFLSSHTAAKDASSRKDPVAPRDQSELKLKSRLQLAESDTCTVKDDILSFDIQRRGDLEVTNHTDNQHNVGQSSDSSTVLNSQEAFHLPNVNFDSNNVDKKPSKFSVPQAYNVPVISIGYPGNRTRSSTDLDGSVNNYSYMLPNELKSKHDGRHSGELVNHDSISGNDMGESSIISNILSMDFDSWDESLASPQNLAKLLGETDKQLGSLAASNSKKVQNSNQSRFSFAREEHRASNFEPSLTGFEQTLRNHSLTNGFKDNGNYCDAGTSNGHLRGQQPGNFASIHSHNSQNKFSVSRAPATAPPGFSGPTRAPPPGFTSFEKTEQSFDINSGFHSLNNSSFLRNASQTPSTIFNDSINAEIEFFDPAILAVGKGRFPGGLNSPGLDFRSTYPTQTTNYENEARLQLLMQRSSSQQQNPRYVEMGNSFSSHPDNYGLPPRILEQALANNGSQYSQFGLSQSRNQGNWDGWNEVQSGNGSTAAEFLRSERLGVNKYFTGYQDSKYRISSSGDFYNQQYGI</sequence>
<dbReference type="PANTHER" id="PTHR12603">
    <property type="entry name" value="CCR4-NOT TRANSCRIPTION COMPLEX RELATED"/>
    <property type="match status" value="1"/>
</dbReference>
<evidence type="ECO:0000256" key="1">
    <source>
        <dbReference type="PROSITE-ProRule" id="PRU00175"/>
    </source>
</evidence>
<dbReference type="FunFam" id="3.30.70.330:FF:000161">
    <property type="entry name" value="RNA binding (RRM/RBD/RNP motifs) family protein"/>
    <property type="match status" value="1"/>
</dbReference>
<accession>A0AAD8J785</accession>
<feature type="compositionally biased region" description="Low complexity" evidence="3">
    <location>
        <begin position="704"/>
        <end position="715"/>
    </location>
</feature>
<dbReference type="GO" id="GO:0008270">
    <property type="term" value="F:zinc ion binding"/>
    <property type="evidence" value="ECO:0007669"/>
    <property type="project" value="UniProtKB-KW"/>
</dbReference>
<feature type="domain" description="RRM" evidence="5">
    <location>
        <begin position="109"/>
        <end position="195"/>
    </location>
</feature>
<feature type="domain" description="RING-type" evidence="4">
    <location>
        <begin position="9"/>
        <end position="57"/>
    </location>
</feature>
<feature type="compositionally biased region" description="Basic and acidic residues" evidence="3">
    <location>
        <begin position="499"/>
        <end position="517"/>
    </location>
</feature>
<dbReference type="Proteomes" id="UP001237642">
    <property type="component" value="Unassembled WGS sequence"/>
</dbReference>
<evidence type="ECO:0000313" key="7">
    <source>
        <dbReference type="Proteomes" id="UP001237642"/>
    </source>
</evidence>
<evidence type="ECO:0000256" key="2">
    <source>
        <dbReference type="PROSITE-ProRule" id="PRU00176"/>
    </source>
</evidence>
<feature type="compositionally biased region" description="Polar residues" evidence="3">
    <location>
        <begin position="760"/>
        <end position="786"/>
    </location>
</feature>
<feature type="region of interest" description="Disordered" evidence="3">
    <location>
        <begin position="760"/>
        <end position="810"/>
    </location>
</feature>
<dbReference type="GO" id="GO:0003723">
    <property type="term" value="F:RNA binding"/>
    <property type="evidence" value="ECO:0007669"/>
    <property type="project" value="UniProtKB-UniRule"/>
</dbReference>
<keyword evidence="1" id="KW-0479">Metal-binding</keyword>
<dbReference type="EMBL" id="JAUIZM010000002">
    <property type="protein sequence ID" value="KAK1398496.1"/>
    <property type="molecule type" value="Genomic_DNA"/>
</dbReference>
<dbReference type="PROSITE" id="PS50089">
    <property type="entry name" value="ZF_RING_2"/>
    <property type="match status" value="1"/>
</dbReference>
<dbReference type="Gene3D" id="3.30.70.330">
    <property type="match status" value="1"/>
</dbReference>
<dbReference type="AlphaFoldDB" id="A0AAD8J785"/>
<dbReference type="GO" id="GO:0004842">
    <property type="term" value="F:ubiquitin-protein transferase activity"/>
    <property type="evidence" value="ECO:0007669"/>
    <property type="project" value="InterPro"/>
</dbReference>
<keyword evidence="1" id="KW-0862">Zinc</keyword>
<dbReference type="SMART" id="SM00361">
    <property type="entry name" value="RRM_1"/>
    <property type="match status" value="1"/>
</dbReference>
<dbReference type="PROSITE" id="PS50102">
    <property type="entry name" value="RRM"/>
    <property type="match status" value="1"/>
</dbReference>
<feature type="region of interest" description="Disordered" evidence="3">
    <location>
        <begin position="701"/>
        <end position="724"/>
    </location>
</feature>
<feature type="region of interest" description="Disordered" evidence="3">
    <location>
        <begin position="407"/>
        <end position="442"/>
    </location>
</feature>
<dbReference type="CDD" id="cd16618">
    <property type="entry name" value="mRING-HC-C4C4_CNOT4"/>
    <property type="match status" value="1"/>
</dbReference>
<reference evidence="6" key="2">
    <citation type="submission" date="2023-05" db="EMBL/GenBank/DDBJ databases">
        <authorList>
            <person name="Schelkunov M.I."/>
        </authorList>
    </citation>
    <scope>NUCLEOTIDE SEQUENCE</scope>
    <source>
        <strain evidence="6">Hsosn_3</strain>
        <tissue evidence="6">Leaf</tissue>
    </source>
</reference>
<dbReference type="InterPro" id="IPR035979">
    <property type="entry name" value="RBD_domain_sf"/>
</dbReference>
<dbReference type="CDD" id="cd12438">
    <property type="entry name" value="RRM_CNOT4"/>
    <property type="match status" value="1"/>
</dbReference>
<feature type="region of interest" description="Disordered" evidence="3">
    <location>
        <begin position="291"/>
        <end position="352"/>
    </location>
</feature>
<feature type="region of interest" description="Disordered" evidence="3">
    <location>
        <begin position="496"/>
        <end position="517"/>
    </location>
</feature>
<evidence type="ECO:0000313" key="6">
    <source>
        <dbReference type="EMBL" id="KAK1398496.1"/>
    </source>
</evidence>
<dbReference type="InterPro" id="IPR039515">
    <property type="entry name" value="NOT4_mRING-HC-C4C4"/>
</dbReference>
<keyword evidence="2" id="KW-0694">RNA-binding</keyword>
<dbReference type="PANTHER" id="PTHR12603:SF36">
    <property type="entry name" value="RNA BINDING (RRM_RBD_RNP MOTIFS) FAMILY PROTEIN"/>
    <property type="match status" value="1"/>
</dbReference>
<dbReference type="Pfam" id="PF00076">
    <property type="entry name" value="RRM_1"/>
    <property type="match status" value="1"/>
</dbReference>
<dbReference type="InterPro" id="IPR000504">
    <property type="entry name" value="RRM_dom"/>
</dbReference>
<dbReference type="InterPro" id="IPR034261">
    <property type="entry name" value="CNOT4_RRM"/>
</dbReference>
<evidence type="ECO:0000256" key="3">
    <source>
        <dbReference type="SAM" id="MobiDB-lite"/>
    </source>
</evidence>
<protein>
    <submittedName>
        <fullName evidence="6">CCR4-NOT transcription complex subunit 4</fullName>
    </submittedName>
</protein>
<dbReference type="Pfam" id="PF14570">
    <property type="entry name" value="zf-RING_4"/>
    <property type="match status" value="1"/>
</dbReference>
<dbReference type="InterPro" id="IPR003954">
    <property type="entry name" value="RRM_euk-type"/>
</dbReference>
<dbReference type="InterPro" id="IPR013083">
    <property type="entry name" value="Znf_RING/FYVE/PHD"/>
</dbReference>
<dbReference type="InterPro" id="IPR001841">
    <property type="entry name" value="Znf_RING"/>
</dbReference>
<dbReference type="SUPFAM" id="SSF57850">
    <property type="entry name" value="RING/U-box"/>
    <property type="match status" value="1"/>
</dbReference>
<proteinExistence type="predicted"/>
<dbReference type="SUPFAM" id="SSF54928">
    <property type="entry name" value="RNA-binding domain, RBD"/>
    <property type="match status" value="1"/>
</dbReference>